<sequence length="476" mass="53294">MLGNIRLIGELFKKGMLTERIMHECIKKLLGQYQNPDEEDIESLCKLMSTIGERIDHPKAKEHMDAYFDMMFKLSNNMKLSSRLRFMLKDAIDLRKNNWQQRRKVEGPKKIDEVHRDAAQERQVQAGRLSRGPGVNTSTRSRQPMDFSPRGSSMFSSPSAQMGSFRGSQLRGFGTQESRLDDRHSFENRTLSVPLLQRHISEDSITLGPQGGLARGMSIRGQSSIANIPLTDAPGLGDSRRITAGLNGYSSVSERTVSGREDLMPRYIPDRFAGSHEQSSIQGHNMNHGNRDTKNADRNSNSLSESPTIRGQGPGFAQNVSSDKVWPEDRLRDMSIAAIKEFYSGGPVLRYIVILLSADTELLIFSAPKMRRKLHYAVNDAPKAGEFLGRIFAKVISEKLLPFSDIGQLIYQGGEKQGSLVEIGLAAEVVGTILETIESEKGESVVNEIRTSSSLKLEKFRPPDSKKSWRLDKFIH</sequence>
<comment type="caution">
    <text evidence="6">The sequence shown here is derived from an EMBL/GenBank/DDBJ whole genome shotgun (WGS) entry which is preliminary data.</text>
</comment>
<feature type="compositionally biased region" description="Basic and acidic residues" evidence="4">
    <location>
        <begin position="103"/>
        <end position="120"/>
    </location>
</feature>
<feature type="region of interest" description="Disordered" evidence="4">
    <location>
        <begin position="103"/>
        <end position="165"/>
    </location>
</feature>
<feature type="compositionally biased region" description="Polar residues" evidence="4">
    <location>
        <begin position="276"/>
        <end position="288"/>
    </location>
</feature>
<dbReference type="PANTHER" id="PTHR23253">
    <property type="entry name" value="EUKARYOTIC TRANSLATION INITIATION FACTOR 4 GAMMA"/>
    <property type="match status" value="1"/>
</dbReference>
<evidence type="ECO:0000256" key="3">
    <source>
        <dbReference type="ARBA" id="ARBA00022917"/>
    </source>
</evidence>
<feature type="domain" description="MIF4G" evidence="5">
    <location>
        <begin position="1"/>
        <end position="98"/>
    </location>
</feature>
<feature type="compositionally biased region" description="Polar residues" evidence="4">
    <location>
        <begin position="298"/>
        <end position="309"/>
    </location>
</feature>
<dbReference type="GO" id="GO:0016281">
    <property type="term" value="C:eukaryotic translation initiation factor 4F complex"/>
    <property type="evidence" value="ECO:0007669"/>
    <property type="project" value="TreeGrafter"/>
</dbReference>
<feature type="region of interest" description="Disordered" evidence="4">
    <location>
        <begin position="275"/>
        <end position="321"/>
    </location>
</feature>
<accession>A0A6A4KQ08</accession>
<dbReference type="InterPro" id="IPR016024">
    <property type="entry name" value="ARM-type_fold"/>
</dbReference>
<comment type="similarity">
    <text evidence="1">Belongs to the eukaryotic initiation factor 4G family.</text>
</comment>
<dbReference type="Pfam" id="PF02854">
    <property type="entry name" value="MIF4G"/>
    <property type="match status" value="1"/>
</dbReference>
<evidence type="ECO:0000256" key="2">
    <source>
        <dbReference type="ARBA" id="ARBA00022540"/>
    </source>
</evidence>
<dbReference type="PANTHER" id="PTHR23253:SF9">
    <property type="entry name" value="EUKARYOTIC TRANSLATION INITIATION FACTOR 4 GAMMA 2"/>
    <property type="match status" value="1"/>
</dbReference>
<evidence type="ECO:0000256" key="4">
    <source>
        <dbReference type="SAM" id="MobiDB-lite"/>
    </source>
</evidence>
<dbReference type="GO" id="GO:0003743">
    <property type="term" value="F:translation initiation factor activity"/>
    <property type="evidence" value="ECO:0007669"/>
    <property type="project" value="UniProtKB-KW"/>
</dbReference>
<evidence type="ECO:0000313" key="6">
    <source>
        <dbReference type="EMBL" id="KAE9445501.1"/>
    </source>
</evidence>
<dbReference type="OrthoDB" id="514777at2759"/>
<feature type="compositionally biased region" description="Low complexity" evidence="4">
    <location>
        <begin position="147"/>
        <end position="159"/>
    </location>
</feature>
<keyword evidence="3" id="KW-0648">Protein biosynthesis</keyword>
<evidence type="ECO:0000259" key="5">
    <source>
        <dbReference type="Pfam" id="PF02854"/>
    </source>
</evidence>
<name>A0A6A4KQ08_9ERIC</name>
<dbReference type="Gene3D" id="1.25.40.180">
    <property type="match status" value="2"/>
</dbReference>
<gene>
    <name evidence="6" type="ORF">C3L33_22603</name>
</gene>
<keyword evidence="2" id="KW-0396">Initiation factor</keyword>
<dbReference type="EMBL" id="QEFC01004122">
    <property type="protein sequence ID" value="KAE9445501.1"/>
    <property type="molecule type" value="Genomic_DNA"/>
</dbReference>
<organism evidence="6">
    <name type="scientific">Rhododendron williamsianum</name>
    <dbReference type="NCBI Taxonomy" id="262921"/>
    <lineage>
        <taxon>Eukaryota</taxon>
        <taxon>Viridiplantae</taxon>
        <taxon>Streptophyta</taxon>
        <taxon>Embryophyta</taxon>
        <taxon>Tracheophyta</taxon>
        <taxon>Spermatophyta</taxon>
        <taxon>Magnoliopsida</taxon>
        <taxon>eudicotyledons</taxon>
        <taxon>Gunneridae</taxon>
        <taxon>Pentapetalae</taxon>
        <taxon>asterids</taxon>
        <taxon>Ericales</taxon>
        <taxon>Ericaceae</taxon>
        <taxon>Ericoideae</taxon>
        <taxon>Rhodoreae</taxon>
        <taxon>Rhododendron</taxon>
    </lineage>
</organism>
<evidence type="ECO:0000256" key="1">
    <source>
        <dbReference type="ARBA" id="ARBA00005775"/>
    </source>
</evidence>
<reference evidence="6" key="1">
    <citation type="journal article" date="2019" name="Genome Biol. Evol.">
        <title>The Rhododendron genome and chromosomal organization provide insight into shared whole-genome duplications across the heath family (Ericaceae).</title>
        <authorList>
            <person name="Soza V.L."/>
            <person name="Lindsley D."/>
            <person name="Waalkes A."/>
            <person name="Ramage E."/>
            <person name="Patwardhan R.P."/>
            <person name="Burton J.N."/>
            <person name="Adey A."/>
            <person name="Kumar A."/>
            <person name="Qiu R."/>
            <person name="Shendure J."/>
            <person name="Hall B."/>
        </authorList>
    </citation>
    <scope>NUCLEOTIDE SEQUENCE</scope>
    <source>
        <strain evidence="6">RSF 1966-606</strain>
    </source>
</reference>
<feature type="non-terminal residue" evidence="6">
    <location>
        <position position="1"/>
    </location>
</feature>
<dbReference type="SUPFAM" id="SSF48371">
    <property type="entry name" value="ARM repeat"/>
    <property type="match status" value="2"/>
</dbReference>
<protein>
    <recommendedName>
        <fullName evidence="5">MIF4G domain-containing protein</fullName>
    </recommendedName>
</protein>
<proteinExistence type="inferred from homology"/>
<dbReference type="AlphaFoldDB" id="A0A6A4KQ08"/>
<dbReference type="GO" id="GO:0003729">
    <property type="term" value="F:mRNA binding"/>
    <property type="evidence" value="ECO:0007669"/>
    <property type="project" value="TreeGrafter"/>
</dbReference>
<dbReference type="InterPro" id="IPR003890">
    <property type="entry name" value="MIF4G-like_typ-3"/>
</dbReference>